<dbReference type="EMBL" id="CP002467">
    <property type="protein sequence ID" value="ADV83219.1"/>
    <property type="molecule type" value="Genomic_DNA"/>
</dbReference>
<dbReference type="OrthoDB" id="8957526at2"/>
<dbReference type="eggNOG" id="ENOG502Z8S2">
    <property type="taxonomic scope" value="Bacteria"/>
</dbReference>
<feature type="transmembrane region" description="Helical" evidence="1">
    <location>
        <begin position="213"/>
        <end position="232"/>
    </location>
</feature>
<keyword evidence="3" id="KW-1185">Reference proteome</keyword>
<dbReference type="AlphaFoldDB" id="E8UZD9"/>
<feature type="transmembrane region" description="Helical" evidence="1">
    <location>
        <begin position="420"/>
        <end position="437"/>
    </location>
</feature>
<feature type="transmembrane region" description="Helical" evidence="1">
    <location>
        <begin position="370"/>
        <end position="389"/>
    </location>
</feature>
<feature type="transmembrane region" description="Helical" evidence="1">
    <location>
        <begin position="238"/>
        <end position="256"/>
    </location>
</feature>
<dbReference type="KEGG" id="tsa:AciPR4_2439"/>
<dbReference type="Proteomes" id="UP000006844">
    <property type="component" value="Chromosome"/>
</dbReference>
<evidence type="ECO:0000313" key="2">
    <source>
        <dbReference type="EMBL" id="ADV83219.1"/>
    </source>
</evidence>
<evidence type="ECO:0000313" key="3">
    <source>
        <dbReference type="Proteomes" id="UP000006844"/>
    </source>
</evidence>
<dbReference type="STRING" id="401053.AciPR4_2439"/>
<gene>
    <name evidence="2" type="ordered locus">AciPR4_2439</name>
</gene>
<keyword evidence="1" id="KW-0812">Transmembrane</keyword>
<organism evidence="2 3">
    <name type="scientific">Terriglobus saanensis (strain ATCC BAA-1853 / DSM 23119 / SP1PR4)</name>
    <dbReference type="NCBI Taxonomy" id="401053"/>
    <lineage>
        <taxon>Bacteria</taxon>
        <taxon>Pseudomonadati</taxon>
        <taxon>Acidobacteriota</taxon>
        <taxon>Terriglobia</taxon>
        <taxon>Terriglobales</taxon>
        <taxon>Acidobacteriaceae</taxon>
        <taxon>Terriglobus</taxon>
    </lineage>
</organism>
<keyword evidence="1" id="KW-1133">Transmembrane helix</keyword>
<feature type="transmembrane region" description="Helical" evidence="1">
    <location>
        <begin position="111"/>
        <end position="128"/>
    </location>
</feature>
<reference evidence="2 3" key="1">
    <citation type="journal article" date="2012" name="Stand. Genomic Sci.">
        <title>Complete genome sequence of Terriglobus saanensis type strain SP1PR4(T), an Acidobacteria from tundra soil.</title>
        <authorList>
            <person name="Rawat S.R."/>
            <person name="Mannisto M.K."/>
            <person name="Starovoytov V."/>
            <person name="Goodwin L."/>
            <person name="Nolan M."/>
            <person name="Hauser L."/>
            <person name="Land M."/>
            <person name="Davenport K.W."/>
            <person name="Woyke T."/>
            <person name="Haggblom M.M."/>
        </authorList>
    </citation>
    <scope>NUCLEOTIDE SEQUENCE</scope>
    <source>
        <strain evidence="3">ATCC BAA-1853 / DSM 23119 / SP1PR4</strain>
    </source>
</reference>
<evidence type="ECO:0000256" key="1">
    <source>
        <dbReference type="SAM" id="Phobius"/>
    </source>
</evidence>
<feature type="transmembrane region" description="Helical" evidence="1">
    <location>
        <begin position="187"/>
        <end position="206"/>
    </location>
</feature>
<name>E8UZD9_TERSS</name>
<feature type="transmembrane region" description="Helical" evidence="1">
    <location>
        <begin position="268"/>
        <end position="288"/>
    </location>
</feature>
<dbReference type="HOGENOM" id="CLU_047935_0_0_0"/>
<proteinExistence type="predicted"/>
<accession>E8UZD9</accession>
<keyword evidence="1" id="KW-0472">Membrane</keyword>
<sequence length="448" mass="48421">MAQRGVLSTEADPGRGARLHSIKQLRRLIWIYLFLLIFEGSFRKWVPGLSAPFLLIRDPFALAIWIRGAKLGFGDKRAWTAFYLFAFSITVLGLLQIMGAGLGPLVFLYGWRSYVLHIPVAIVVADLFDFNDLYTVAKRCLIMSIPMTLLMIAEYQAPPGSFINRGSSGEGGQITGALGHIRPAGTFSFITGPAQFYPIAAAFVLWGYFQKDLFPKWLLMAAAVSIVLAAPVSVSRSVLISVVLVVLNGVIGEIVAGRSSRFLNIHRLAISLLVGAGGIFGLMQVPVFQDSVTTFSTRWVAAQGGTGDNSKLQERVVGGFGNIARPFQDLSMLGKGIGRGSTVVASLEDEDALGFGEDPQEREINELGSIAGPLFIIGRAGIALMLIWLSFRSLRAGPSLAWLLLPMGVIDAYSMTIDQATIQGFTIISVGIVFAASRRPNRELAAHA</sequence>
<feature type="transmembrane region" description="Helical" evidence="1">
    <location>
        <begin position="78"/>
        <end position="99"/>
    </location>
</feature>
<dbReference type="RefSeq" id="WP_013568952.1">
    <property type="nucleotide sequence ID" value="NC_014963.1"/>
</dbReference>
<protein>
    <submittedName>
        <fullName evidence="2">Membrane protein</fullName>
    </submittedName>
</protein>